<keyword evidence="2 5" id="KW-0808">Transferase</keyword>
<dbReference type="InterPro" id="IPR001296">
    <property type="entry name" value="Glyco_trans_1"/>
</dbReference>
<evidence type="ECO:0000256" key="2">
    <source>
        <dbReference type="ARBA" id="ARBA00022679"/>
    </source>
</evidence>
<evidence type="ECO:0000259" key="4">
    <source>
        <dbReference type="Pfam" id="PF13579"/>
    </source>
</evidence>
<dbReference type="Pfam" id="PF13579">
    <property type="entry name" value="Glyco_trans_4_4"/>
    <property type="match status" value="1"/>
</dbReference>
<dbReference type="InterPro" id="IPR028098">
    <property type="entry name" value="Glyco_trans_4-like_N"/>
</dbReference>
<protein>
    <submittedName>
        <fullName evidence="5">Glycosyltransferase family 4 protein</fullName>
        <ecNumber evidence="5">2.4.-.-</ecNumber>
    </submittedName>
</protein>
<evidence type="ECO:0000259" key="3">
    <source>
        <dbReference type="Pfam" id="PF00534"/>
    </source>
</evidence>
<dbReference type="GO" id="GO:0016757">
    <property type="term" value="F:glycosyltransferase activity"/>
    <property type="evidence" value="ECO:0007669"/>
    <property type="project" value="UniProtKB-KW"/>
</dbReference>
<dbReference type="PANTHER" id="PTHR12526:SF510">
    <property type="entry name" value="D-INOSITOL 3-PHOSPHATE GLYCOSYLTRANSFERASE"/>
    <property type="match status" value="1"/>
</dbReference>
<reference evidence="5 6" key="1">
    <citation type="submission" date="2023-10" db="EMBL/GenBank/DDBJ databases">
        <title>Noviherbaspirillum sp. CPCC 100848 genome assembly.</title>
        <authorList>
            <person name="Li X.Y."/>
            <person name="Fang X.M."/>
        </authorList>
    </citation>
    <scope>NUCLEOTIDE SEQUENCE [LARGE SCALE GENOMIC DNA]</scope>
    <source>
        <strain evidence="5 6">CPCC 100848</strain>
    </source>
</reference>
<dbReference type="PANTHER" id="PTHR12526">
    <property type="entry name" value="GLYCOSYLTRANSFERASE"/>
    <property type="match status" value="1"/>
</dbReference>
<evidence type="ECO:0000256" key="1">
    <source>
        <dbReference type="ARBA" id="ARBA00022676"/>
    </source>
</evidence>
<feature type="domain" description="Glycosyl transferase family 1" evidence="3">
    <location>
        <begin position="193"/>
        <end position="345"/>
    </location>
</feature>
<evidence type="ECO:0000313" key="6">
    <source>
        <dbReference type="Proteomes" id="UP001352263"/>
    </source>
</evidence>
<dbReference type="SUPFAM" id="SSF53756">
    <property type="entry name" value="UDP-Glycosyltransferase/glycogen phosphorylase"/>
    <property type="match status" value="1"/>
</dbReference>
<keyword evidence="6" id="KW-1185">Reference proteome</keyword>
<organism evidence="5 6">
    <name type="scientific">Noviherbaspirillum album</name>
    <dbReference type="NCBI Taxonomy" id="3080276"/>
    <lineage>
        <taxon>Bacteria</taxon>
        <taxon>Pseudomonadati</taxon>
        <taxon>Pseudomonadota</taxon>
        <taxon>Betaproteobacteria</taxon>
        <taxon>Burkholderiales</taxon>
        <taxon>Oxalobacteraceae</taxon>
        <taxon>Noviherbaspirillum</taxon>
    </lineage>
</organism>
<dbReference type="RefSeq" id="WP_326506007.1">
    <property type="nucleotide sequence ID" value="NZ_JAWIIV010000006.1"/>
</dbReference>
<dbReference type="CDD" id="cd03820">
    <property type="entry name" value="GT4_AmsD-like"/>
    <property type="match status" value="1"/>
</dbReference>
<gene>
    <name evidence="5" type="ORF">RY831_09015</name>
</gene>
<comment type="caution">
    <text evidence="5">The sequence shown here is derived from an EMBL/GenBank/DDBJ whole genome shotgun (WGS) entry which is preliminary data.</text>
</comment>
<keyword evidence="1 5" id="KW-0328">Glycosyltransferase</keyword>
<dbReference type="EMBL" id="JAWIIV010000006">
    <property type="protein sequence ID" value="MEC4719287.1"/>
    <property type="molecule type" value="Genomic_DNA"/>
</dbReference>
<sequence>MKILVALSSLYSGGAERVACTLAEAWTARGDDVTLLATFSGRGNCFYPLPERVRVVYLADRVASHERSLKNRVHRLAAYRRLLRDEKPDVIISFLPGVNVASVLASRGLGIPLIACERTDPVAWPMPLWKKRLYGLVYRQADMVTVQTESAAQRLPSVFPGLKSVRVVPNPVPSPVQAYLPDPGSRHAPGIRRRLVAMGRLCEEKQFDLLIDVFAELAARRPEWDLVIYGEGPLRERLQQQAEAAGLAARIKLAGATNAPWPELARSDIFAMTSRVEGFPNALLEAMALGLPCAVFDCRSGPREITRDGSDALLIAQNDREELAASLNHLMTDPVRRLTLGMQARASVLARYSLPVVLECWDHLFDELMAPAAGSRVPQREANA</sequence>
<proteinExistence type="predicted"/>
<dbReference type="Proteomes" id="UP001352263">
    <property type="component" value="Unassembled WGS sequence"/>
</dbReference>
<accession>A0ABU6J6M2</accession>
<dbReference type="Pfam" id="PF00534">
    <property type="entry name" value="Glycos_transf_1"/>
    <property type="match status" value="1"/>
</dbReference>
<evidence type="ECO:0000313" key="5">
    <source>
        <dbReference type="EMBL" id="MEC4719287.1"/>
    </source>
</evidence>
<dbReference type="Gene3D" id="3.40.50.2000">
    <property type="entry name" value="Glycogen Phosphorylase B"/>
    <property type="match status" value="2"/>
</dbReference>
<dbReference type="EC" id="2.4.-.-" evidence="5"/>
<feature type="domain" description="Glycosyltransferase subfamily 4-like N-terminal" evidence="4">
    <location>
        <begin position="13"/>
        <end position="170"/>
    </location>
</feature>
<name>A0ABU6J6M2_9BURK</name>